<comment type="caution">
    <text evidence="4">The sequence shown here is derived from an EMBL/GenBank/DDBJ whole genome shotgun (WGS) entry which is preliminary data.</text>
</comment>
<dbReference type="SMART" id="SM00903">
    <property type="entry name" value="Flavin_Reduct"/>
    <property type="match status" value="1"/>
</dbReference>
<dbReference type="SUPFAM" id="SSF50475">
    <property type="entry name" value="FMN-binding split barrel"/>
    <property type="match status" value="1"/>
</dbReference>
<evidence type="ECO:0000256" key="2">
    <source>
        <dbReference type="ARBA" id="ARBA00023002"/>
    </source>
</evidence>
<feature type="domain" description="Flavin reductase like" evidence="3">
    <location>
        <begin position="23"/>
        <end position="166"/>
    </location>
</feature>
<dbReference type="Proteomes" id="UP000298159">
    <property type="component" value="Unassembled WGS sequence"/>
</dbReference>
<dbReference type="EMBL" id="SRRT01000003">
    <property type="protein sequence ID" value="TGN78008.1"/>
    <property type="molecule type" value="Genomic_DNA"/>
</dbReference>
<protein>
    <submittedName>
        <fullName evidence="4">Flavin reductase</fullName>
    </submittedName>
</protein>
<dbReference type="GO" id="GO:0010181">
    <property type="term" value="F:FMN binding"/>
    <property type="evidence" value="ECO:0007669"/>
    <property type="project" value="InterPro"/>
</dbReference>
<dbReference type="Gene3D" id="2.30.110.10">
    <property type="entry name" value="Electron Transport, Fmn-binding Protein, Chain A"/>
    <property type="match status" value="1"/>
</dbReference>
<dbReference type="PANTHER" id="PTHR30466">
    <property type="entry name" value="FLAVIN REDUCTASE"/>
    <property type="match status" value="1"/>
</dbReference>
<proteinExistence type="inferred from homology"/>
<dbReference type="InterPro" id="IPR012349">
    <property type="entry name" value="Split_barrel_FMN-bd"/>
</dbReference>
<gene>
    <name evidence="4" type="ORF">E5083_12455</name>
</gene>
<name>A0A4Z1D718_9ACTN</name>
<keyword evidence="5" id="KW-1185">Reference proteome</keyword>
<dbReference type="AlphaFoldDB" id="A0A4Z1D718"/>
<evidence type="ECO:0000313" key="5">
    <source>
        <dbReference type="Proteomes" id="UP000298159"/>
    </source>
</evidence>
<sequence length="170" mass="17899">MRRAMATRPDVPAFDSAHFRRVLGHFPTGVVAVSAIDGDEPVGLTVGSFTSVSLEPPMVGFFPSATSTSWPRIERAGSFVANVLAEHQANLSAVFAASGGDKFGRLGWHRGVTGAPILDGVAAWIECEVADVVPAGDHLFVLGRVLDLAVAGDPRPLVFFQGDYARLAGQ</sequence>
<comment type="similarity">
    <text evidence="1">Belongs to the non-flavoprotein flavin reductase family.</text>
</comment>
<dbReference type="GO" id="GO:0042602">
    <property type="term" value="F:riboflavin reductase (NADPH) activity"/>
    <property type="evidence" value="ECO:0007669"/>
    <property type="project" value="TreeGrafter"/>
</dbReference>
<reference evidence="4 5" key="1">
    <citation type="submission" date="2019-04" db="EMBL/GenBank/DDBJ databases">
        <title>Streptomyces sp. nov. Bv016 isolated from bark of Buahinia variegata.</title>
        <authorList>
            <person name="Kanchanasin P."/>
            <person name="Tanasupawat S."/>
            <person name="Yuki M."/>
            <person name="Kudo T."/>
        </authorList>
    </citation>
    <scope>NUCLEOTIDE SEQUENCE [LARGE SCALE GENOMIC DNA]</scope>
    <source>
        <strain evidence="4 5">Bv016</strain>
    </source>
</reference>
<dbReference type="Pfam" id="PF01613">
    <property type="entry name" value="Flavin_Reduct"/>
    <property type="match status" value="1"/>
</dbReference>
<dbReference type="InterPro" id="IPR002563">
    <property type="entry name" value="Flavin_Rdtase-like_dom"/>
</dbReference>
<organism evidence="4 5">
    <name type="scientific">Streptomyces bauhiniae</name>
    <dbReference type="NCBI Taxonomy" id="2340725"/>
    <lineage>
        <taxon>Bacteria</taxon>
        <taxon>Bacillati</taxon>
        <taxon>Actinomycetota</taxon>
        <taxon>Actinomycetes</taxon>
        <taxon>Kitasatosporales</taxon>
        <taxon>Streptomycetaceae</taxon>
        <taxon>Streptomyces</taxon>
    </lineage>
</organism>
<evidence type="ECO:0000259" key="3">
    <source>
        <dbReference type="SMART" id="SM00903"/>
    </source>
</evidence>
<accession>A0A4Z1D718</accession>
<evidence type="ECO:0000313" key="4">
    <source>
        <dbReference type="EMBL" id="TGN78008.1"/>
    </source>
</evidence>
<keyword evidence="2" id="KW-0560">Oxidoreductase</keyword>
<dbReference type="InterPro" id="IPR050268">
    <property type="entry name" value="NADH-dep_flavin_reductase"/>
</dbReference>
<dbReference type="PANTHER" id="PTHR30466:SF11">
    <property type="entry name" value="FLAVIN-DEPENDENT MONOOXYGENASE, REDUCTASE SUBUNIT HSAB"/>
    <property type="match status" value="1"/>
</dbReference>
<evidence type="ECO:0000256" key="1">
    <source>
        <dbReference type="ARBA" id="ARBA00008898"/>
    </source>
</evidence>